<organism evidence="1 2">
    <name type="scientific">candidate division WWE3 bacterium CG_4_9_14_3_um_filter_43_9</name>
    <dbReference type="NCBI Taxonomy" id="1975082"/>
    <lineage>
        <taxon>Bacteria</taxon>
        <taxon>Katanobacteria</taxon>
    </lineage>
</organism>
<dbReference type="Proteomes" id="UP000230538">
    <property type="component" value="Unassembled WGS sequence"/>
</dbReference>
<evidence type="ECO:0000313" key="2">
    <source>
        <dbReference type="Proteomes" id="UP000230538"/>
    </source>
</evidence>
<accession>A0A2M7WZB4</accession>
<dbReference type="EMBL" id="PFXB01000002">
    <property type="protein sequence ID" value="PJA38615.1"/>
    <property type="molecule type" value="Genomic_DNA"/>
</dbReference>
<evidence type="ECO:0008006" key="3">
    <source>
        <dbReference type="Google" id="ProtNLM"/>
    </source>
</evidence>
<comment type="caution">
    <text evidence="1">The sequence shown here is derived from an EMBL/GenBank/DDBJ whole genome shotgun (WGS) entry which is preliminary data.</text>
</comment>
<dbReference type="SUPFAM" id="SSF143100">
    <property type="entry name" value="TTHA1013/TTHA0281-like"/>
    <property type="match status" value="1"/>
</dbReference>
<evidence type="ECO:0000313" key="1">
    <source>
        <dbReference type="EMBL" id="PJA38615.1"/>
    </source>
</evidence>
<sequence>MLFLEDFYSNKNTKKYLFKPQTWCYTILIMEKQVLNYRVIIEKETYPDGTLVYTAYVPTLGVTDYGPTIDAVLQSLKDGILLAIESLAKDSEEVPVDHPEETIIVNTQVVLPKKVSLNTT</sequence>
<name>A0A2M7WZB4_UNCKA</name>
<dbReference type="Gene3D" id="3.30.160.250">
    <property type="match status" value="1"/>
</dbReference>
<gene>
    <name evidence="1" type="ORF">CO181_00025</name>
</gene>
<dbReference type="InterPro" id="IPR035069">
    <property type="entry name" value="TTHA1013/TTHA0281-like"/>
</dbReference>
<dbReference type="AlphaFoldDB" id="A0A2M7WZB4"/>
<reference evidence="2" key="1">
    <citation type="submission" date="2017-09" db="EMBL/GenBank/DDBJ databases">
        <title>Depth-based differentiation of microbial function through sediment-hosted aquifers and enrichment of novel symbionts in the deep terrestrial subsurface.</title>
        <authorList>
            <person name="Probst A.J."/>
            <person name="Ladd B."/>
            <person name="Jarett J.K."/>
            <person name="Geller-Mcgrath D.E."/>
            <person name="Sieber C.M.K."/>
            <person name="Emerson J.B."/>
            <person name="Anantharaman K."/>
            <person name="Thomas B.C."/>
            <person name="Malmstrom R."/>
            <person name="Stieglmeier M."/>
            <person name="Klingl A."/>
            <person name="Woyke T."/>
            <person name="Ryan C.M."/>
            <person name="Banfield J.F."/>
        </authorList>
    </citation>
    <scope>NUCLEOTIDE SEQUENCE [LARGE SCALE GENOMIC DNA]</scope>
</reference>
<proteinExistence type="predicted"/>
<protein>
    <recommendedName>
        <fullName evidence="3">HicB-like antitoxin of toxin-antitoxin system domain-containing protein</fullName>
    </recommendedName>
</protein>